<dbReference type="Pfam" id="PF01479">
    <property type="entry name" value="S4"/>
    <property type="match status" value="1"/>
</dbReference>
<accession>A0A4R7NU43</accession>
<dbReference type="PIRSF" id="PIRSF016821">
    <property type="entry name" value="HSP15"/>
    <property type="match status" value="1"/>
</dbReference>
<dbReference type="RefSeq" id="WP_133883583.1">
    <property type="nucleotide sequence ID" value="NZ_MWIN01000003.1"/>
</dbReference>
<keyword evidence="7" id="KW-0346">Stress response</keyword>
<gene>
    <name evidence="7" type="ORF">DFR24_4425</name>
</gene>
<dbReference type="InterPro" id="IPR002942">
    <property type="entry name" value="S4_RNA-bd"/>
</dbReference>
<organism evidence="7 8">
    <name type="scientific">Panacagrimonas perspica</name>
    <dbReference type="NCBI Taxonomy" id="381431"/>
    <lineage>
        <taxon>Bacteria</taxon>
        <taxon>Pseudomonadati</taxon>
        <taxon>Pseudomonadota</taxon>
        <taxon>Gammaproteobacteria</taxon>
        <taxon>Nevskiales</taxon>
        <taxon>Nevskiaceae</taxon>
        <taxon>Panacagrimonas</taxon>
    </lineage>
</organism>
<dbReference type="PROSITE" id="PS50889">
    <property type="entry name" value="S4"/>
    <property type="match status" value="1"/>
</dbReference>
<dbReference type="CDD" id="cd00165">
    <property type="entry name" value="S4"/>
    <property type="match status" value="1"/>
</dbReference>
<dbReference type="Proteomes" id="UP000295341">
    <property type="component" value="Unassembled WGS sequence"/>
</dbReference>
<keyword evidence="2 4" id="KW-0694">RNA-binding</keyword>
<dbReference type="AlphaFoldDB" id="A0A4R7NU43"/>
<evidence type="ECO:0000313" key="8">
    <source>
        <dbReference type="Proteomes" id="UP000295341"/>
    </source>
</evidence>
<comment type="caution">
    <text evidence="7">The sequence shown here is derived from an EMBL/GenBank/DDBJ whole genome shotgun (WGS) entry which is preliminary data.</text>
</comment>
<dbReference type="InterPro" id="IPR036986">
    <property type="entry name" value="S4_RNA-bd_sf"/>
</dbReference>
<dbReference type="SMART" id="SM00363">
    <property type="entry name" value="S4"/>
    <property type="match status" value="1"/>
</dbReference>
<evidence type="ECO:0000256" key="5">
    <source>
        <dbReference type="SAM" id="MobiDB-lite"/>
    </source>
</evidence>
<comment type="similarity">
    <text evidence="1 4">Belongs to the HSP15 family.</text>
</comment>
<evidence type="ECO:0000256" key="3">
    <source>
        <dbReference type="ARBA" id="ARBA00023125"/>
    </source>
</evidence>
<dbReference type="GO" id="GO:0034605">
    <property type="term" value="P:cellular response to heat"/>
    <property type="evidence" value="ECO:0007669"/>
    <property type="project" value="InterPro"/>
</dbReference>
<evidence type="ECO:0000259" key="6">
    <source>
        <dbReference type="SMART" id="SM00363"/>
    </source>
</evidence>
<sequence length="137" mass="15910">MRGTRKDEDDHDESSVPVRLDKWLWAARFYRTRSIAKEAIESGHVRYDGERAKVGRAVRVGAVVNLRQGFDEREVIVKGLSDQRHGAPEAQQLYEETADSLRRKEDARLMRKSGPMFDVVRPERDQRRAGTRFKRGE</sequence>
<dbReference type="OrthoDB" id="9797176at2"/>
<dbReference type="InterPro" id="IPR025708">
    <property type="entry name" value="HSP15"/>
</dbReference>
<feature type="compositionally biased region" description="Basic and acidic residues" evidence="5">
    <location>
        <begin position="120"/>
        <end position="137"/>
    </location>
</feature>
<evidence type="ECO:0000256" key="4">
    <source>
        <dbReference type="PIRNR" id="PIRNR016821"/>
    </source>
</evidence>
<evidence type="ECO:0000313" key="7">
    <source>
        <dbReference type="EMBL" id="TDU24161.1"/>
    </source>
</evidence>
<evidence type="ECO:0000256" key="2">
    <source>
        <dbReference type="ARBA" id="ARBA00022884"/>
    </source>
</evidence>
<dbReference type="GO" id="GO:0043023">
    <property type="term" value="F:ribosomal large subunit binding"/>
    <property type="evidence" value="ECO:0007669"/>
    <property type="project" value="InterPro"/>
</dbReference>
<dbReference type="GO" id="GO:0003727">
    <property type="term" value="F:single-stranded RNA binding"/>
    <property type="evidence" value="ECO:0007669"/>
    <property type="project" value="InterPro"/>
</dbReference>
<name>A0A4R7NU43_9GAMM</name>
<keyword evidence="3 4" id="KW-0238">DNA-binding</keyword>
<dbReference type="GO" id="GO:0003677">
    <property type="term" value="F:DNA binding"/>
    <property type="evidence" value="ECO:0007669"/>
    <property type="project" value="UniProtKB-KW"/>
</dbReference>
<keyword evidence="8" id="KW-1185">Reference proteome</keyword>
<evidence type="ECO:0000256" key="1">
    <source>
        <dbReference type="ARBA" id="ARBA00008396"/>
    </source>
</evidence>
<feature type="region of interest" description="Disordered" evidence="5">
    <location>
        <begin position="112"/>
        <end position="137"/>
    </location>
</feature>
<proteinExistence type="inferred from homology"/>
<reference evidence="7 8" key="1">
    <citation type="submission" date="2019-03" db="EMBL/GenBank/DDBJ databases">
        <title>Genomic Encyclopedia of Type Strains, Phase IV (KMG-IV): sequencing the most valuable type-strain genomes for metagenomic binning, comparative biology and taxonomic classification.</title>
        <authorList>
            <person name="Goeker M."/>
        </authorList>
    </citation>
    <scope>NUCLEOTIDE SEQUENCE [LARGE SCALE GENOMIC DNA]</scope>
    <source>
        <strain evidence="7 8">DSM 26377</strain>
    </source>
</reference>
<dbReference type="SUPFAM" id="SSF55174">
    <property type="entry name" value="Alpha-L RNA-binding motif"/>
    <property type="match status" value="1"/>
</dbReference>
<dbReference type="EMBL" id="SOBT01000012">
    <property type="protein sequence ID" value="TDU24161.1"/>
    <property type="molecule type" value="Genomic_DNA"/>
</dbReference>
<dbReference type="Gene3D" id="3.10.290.10">
    <property type="entry name" value="RNA-binding S4 domain"/>
    <property type="match status" value="1"/>
</dbReference>
<protein>
    <recommendedName>
        <fullName evidence="4">Heat shock protein 15</fullName>
    </recommendedName>
</protein>
<feature type="domain" description="RNA-binding S4" evidence="6">
    <location>
        <begin position="18"/>
        <end position="81"/>
    </location>
</feature>